<evidence type="ECO:0000256" key="3">
    <source>
        <dbReference type="ARBA" id="ARBA00012438"/>
    </source>
</evidence>
<dbReference type="InterPro" id="IPR000700">
    <property type="entry name" value="PAS-assoc_C"/>
</dbReference>
<dbReference type="SMART" id="SM00448">
    <property type="entry name" value="REC"/>
    <property type="match status" value="1"/>
</dbReference>
<evidence type="ECO:0000313" key="23">
    <source>
        <dbReference type="EMBL" id="CAD78909.1"/>
    </source>
</evidence>
<keyword evidence="10" id="KW-0067">ATP-binding</keyword>
<evidence type="ECO:0000256" key="14">
    <source>
        <dbReference type="ARBA" id="ARBA00064003"/>
    </source>
</evidence>
<dbReference type="FunCoup" id="Q7UEX5">
    <property type="interactions" value="143"/>
</dbReference>
<dbReference type="EMBL" id="BX294151">
    <property type="protein sequence ID" value="CAD78909.1"/>
    <property type="molecule type" value="Genomic_DNA"/>
</dbReference>
<dbReference type="Pfam" id="PF02518">
    <property type="entry name" value="HATPase_c"/>
    <property type="match status" value="1"/>
</dbReference>
<dbReference type="CDD" id="cd16922">
    <property type="entry name" value="HATPase_EvgS-ArcB-TorS-like"/>
    <property type="match status" value="1"/>
</dbReference>
<dbReference type="Gene3D" id="3.30.450.20">
    <property type="entry name" value="PAS domain"/>
    <property type="match status" value="2"/>
</dbReference>
<feature type="domain" description="PAC" evidence="21">
    <location>
        <begin position="235"/>
        <end position="290"/>
    </location>
</feature>
<dbReference type="EnsemblBacteria" id="CAD78909">
    <property type="protein sequence ID" value="CAD78909"/>
    <property type="gene ID" value="RB10488"/>
</dbReference>
<proteinExistence type="predicted"/>
<dbReference type="Gene3D" id="3.40.50.2300">
    <property type="match status" value="1"/>
</dbReference>
<evidence type="ECO:0000313" key="24">
    <source>
        <dbReference type="Proteomes" id="UP000001025"/>
    </source>
</evidence>
<reference evidence="23 24" key="1">
    <citation type="journal article" date="2003" name="Proc. Natl. Acad. Sci. U.S.A.">
        <title>Complete genome sequence of the marine planctomycete Pirellula sp. strain 1.</title>
        <authorList>
            <person name="Gloeckner F.O."/>
            <person name="Kube M."/>
            <person name="Bauer M."/>
            <person name="Teeling H."/>
            <person name="Lombardot T."/>
            <person name="Ludwig W."/>
            <person name="Gade D."/>
            <person name="Beck A."/>
            <person name="Borzym K."/>
            <person name="Heitmann K."/>
            <person name="Rabus R."/>
            <person name="Schlesner H."/>
            <person name="Amann R."/>
            <person name="Reinhardt R."/>
        </authorList>
    </citation>
    <scope>NUCLEOTIDE SEQUENCE [LARGE SCALE GENOMIC DNA]</scope>
    <source>
        <strain evidence="24">DSM 10527 / NCIMB 13988 / SH1</strain>
    </source>
</reference>
<dbReference type="SMART" id="SM00387">
    <property type="entry name" value="HATPase_c"/>
    <property type="match status" value="1"/>
</dbReference>
<dbReference type="SUPFAM" id="SSF55785">
    <property type="entry name" value="PYP-like sensor domain (PAS domain)"/>
    <property type="match status" value="2"/>
</dbReference>
<dbReference type="CDD" id="cd00088">
    <property type="entry name" value="HPT"/>
    <property type="match status" value="1"/>
</dbReference>
<dbReference type="InterPro" id="IPR003594">
    <property type="entry name" value="HATPase_dom"/>
</dbReference>
<keyword evidence="12" id="KW-0902">Two-component regulatory system</keyword>
<evidence type="ECO:0000256" key="2">
    <source>
        <dbReference type="ARBA" id="ARBA00004651"/>
    </source>
</evidence>
<dbReference type="InterPro" id="IPR036641">
    <property type="entry name" value="HPT_dom_sf"/>
</dbReference>
<dbReference type="CDD" id="cd00130">
    <property type="entry name" value="PAS"/>
    <property type="match status" value="2"/>
</dbReference>
<dbReference type="InterPro" id="IPR035965">
    <property type="entry name" value="PAS-like_dom_sf"/>
</dbReference>
<comment type="subcellular location">
    <subcellularLocation>
        <location evidence="2">Cell membrane</location>
        <topology evidence="2">Multi-pass membrane protein</topology>
    </subcellularLocation>
</comment>
<dbReference type="Gene3D" id="3.30.565.10">
    <property type="entry name" value="Histidine kinase-like ATPase, C-terminal domain"/>
    <property type="match status" value="1"/>
</dbReference>
<dbReference type="EC" id="2.7.13.3" evidence="3"/>
<dbReference type="FunFam" id="1.10.287.130:FF:000002">
    <property type="entry name" value="Two-component osmosensing histidine kinase"/>
    <property type="match status" value="1"/>
</dbReference>
<feature type="domain" description="Response regulatory" evidence="19">
    <location>
        <begin position="576"/>
        <end position="694"/>
    </location>
</feature>
<keyword evidence="6 23" id="KW-0808">Transferase</keyword>
<evidence type="ECO:0000256" key="15">
    <source>
        <dbReference type="ARBA" id="ARBA00068150"/>
    </source>
</evidence>
<dbReference type="Proteomes" id="UP000001025">
    <property type="component" value="Chromosome"/>
</dbReference>
<dbReference type="InterPro" id="IPR036890">
    <property type="entry name" value="HATPase_C_sf"/>
</dbReference>
<keyword evidence="7" id="KW-0812">Transmembrane</keyword>
<evidence type="ECO:0000259" key="21">
    <source>
        <dbReference type="PROSITE" id="PS50113"/>
    </source>
</evidence>
<protein>
    <recommendedName>
        <fullName evidence="15">Sensory/regulatory protein RpfC</fullName>
        <ecNumber evidence="3">2.7.13.3</ecNumber>
    </recommendedName>
</protein>
<evidence type="ECO:0000256" key="10">
    <source>
        <dbReference type="ARBA" id="ARBA00022840"/>
    </source>
</evidence>
<dbReference type="InParanoid" id="Q7UEX5"/>
<feature type="domain" description="HPt" evidence="22">
    <location>
        <begin position="767"/>
        <end position="864"/>
    </location>
</feature>
<dbReference type="SUPFAM" id="SSF52172">
    <property type="entry name" value="CheY-like"/>
    <property type="match status" value="1"/>
</dbReference>
<evidence type="ECO:0000256" key="5">
    <source>
        <dbReference type="ARBA" id="ARBA00022553"/>
    </source>
</evidence>
<dbReference type="eggNOG" id="COG2198">
    <property type="taxonomic scope" value="Bacteria"/>
</dbReference>
<dbReference type="Pfam" id="PF08448">
    <property type="entry name" value="PAS_4"/>
    <property type="match status" value="2"/>
</dbReference>
<evidence type="ECO:0000256" key="11">
    <source>
        <dbReference type="ARBA" id="ARBA00022989"/>
    </source>
</evidence>
<evidence type="ECO:0000256" key="8">
    <source>
        <dbReference type="ARBA" id="ARBA00022741"/>
    </source>
</evidence>
<keyword evidence="8" id="KW-0547">Nucleotide-binding</keyword>
<dbReference type="PROSITE" id="PS50110">
    <property type="entry name" value="RESPONSE_REGULATORY"/>
    <property type="match status" value="1"/>
</dbReference>
<keyword evidence="11" id="KW-1133">Transmembrane helix</keyword>
<dbReference type="Gene3D" id="1.20.120.160">
    <property type="entry name" value="HPT domain"/>
    <property type="match status" value="1"/>
</dbReference>
<feature type="domain" description="Histidine kinase" evidence="18">
    <location>
        <begin position="308"/>
        <end position="548"/>
    </location>
</feature>
<dbReference type="GO" id="GO:0005886">
    <property type="term" value="C:plasma membrane"/>
    <property type="evidence" value="ECO:0007669"/>
    <property type="project" value="UniProtKB-SubCell"/>
</dbReference>
<name>Q7UEX5_RHOBA</name>
<keyword evidence="9 23" id="KW-0418">Kinase</keyword>
<dbReference type="OrthoDB" id="9762493at2"/>
<dbReference type="PROSITE" id="PS50113">
    <property type="entry name" value="PAC"/>
    <property type="match status" value="1"/>
</dbReference>
<dbReference type="InterPro" id="IPR013656">
    <property type="entry name" value="PAS_4"/>
</dbReference>
<keyword evidence="5 17" id="KW-0597">Phosphoprotein</keyword>
<dbReference type="InterPro" id="IPR004358">
    <property type="entry name" value="Sig_transdc_His_kin-like_C"/>
</dbReference>
<evidence type="ECO:0000256" key="13">
    <source>
        <dbReference type="ARBA" id="ARBA00023136"/>
    </source>
</evidence>
<dbReference type="HOGENOM" id="CLU_000445_114_15_0"/>
<dbReference type="CDD" id="cd00082">
    <property type="entry name" value="HisKA"/>
    <property type="match status" value="1"/>
</dbReference>
<dbReference type="GO" id="GO:0000155">
    <property type="term" value="F:phosphorelay sensor kinase activity"/>
    <property type="evidence" value="ECO:0007669"/>
    <property type="project" value="InterPro"/>
</dbReference>
<sequence>MPALLIRCGSTTRGIRSRWSNVAVPSEPMSSVSEFQTSSTYRALANALPLNLLIKAADGRRVFANDSYLKWRGVTWQELAGKHDEDLFPPEIARKYREDDQKVMQTGESLHSVESAKLADDSIGWIERVKTAVHDHHGNLLGVQVLFWDVTAKVEEEKATQFEQSLLKTLLANIPDSIYFKDIDSRFIRVSHAMAMKFGRASVDEVHGRTDADIFTPEHAEGARLDELRVIETGEALVDRVERETWPDREDTWCMTTKMPLRNDTGEIIGTFGISRDITDLKRSEAALHEAVRMADAANRSKSEFLANMSHEIRTPMNALIGMADLLSQTKLDPDQQDYVQIIQESSNGLLRLINDILDFSKIEARRLELESVPFSLGKTIESTLRSFSFKASEKGLELQRDISPELPDRLIGDPGRVRQVLTNLIGNAIKFTDHGGVRVRVEVLRREERADRDLAATHSGRESPERDDMVELRLSVCDSGIGIPPAQQDAVLNPFTQADASTTRRFGGTGLGLSISRQLVELMGGELHLQSEVGVGTTFSFQLKMPVCPASMPNEVDDEEEDLGGPARQRLAPLHVLVAEDGVTNQHVIAGLLRSLGHKCSIASDGRETLTKWRSESYDVVLMDMHMPVMDGLEATRAIRQEEWGTERHTPIVALTAAAMSEDAAACREAGMDSYLTKPIHSRKLRDALAPYQRELPPADDGSHEETLEQAFSPAAHLATEQDSTTINAAHAAFPSLGSTSDAISLSPENIGCLDLDSARSRIPGGTAGVLRLAFVFRTECAQLVDQLSNEIPAGLNDETRRNAHTLKGACGLLGAKQLQEAAERIEEAGRENRVQDSPELLADLQHEAQRVLRAIDELLSQSDNADQPK</sequence>
<dbReference type="NCBIfam" id="TIGR00229">
    <property type="entry name" value="sensory_box"/>
    <property type="match status" value="2"/>
</dbReference>
<evidence type="ECO:0000259" key="18">
    <source>
        <dbReference type="PROSITE" id="PS50109"/>
    </source>
</evidence>
<dbReference type="InterPro" id="IPR005467">
    <property type="entry name" value="His_kinase_dom"/>
</dbReference>
<accession>Q7UEX5</accession>
<evidence type="ECO:0000256" key="7">
    <source>
        <dbReference type="ARBA" id="ARBA00022692"/>
    </source>
</evidence>
<dbReference type="PROSITE" id="PS50112">
    <property type="entry name" value="PAS"/>
    <property type="match status" value="1"/>
</dbReference>
<evidence type="ECO:0000256" key="9">
    <source>
        <dbReference type="ARBA" id="ARBA00022777"/>
    </source>
</evidence>
<dbReference type="GO" id="GO:0005524">
    <property type="term" value="F:ATP binding"/>
    <property type="evidence" value="ECO:0007669"/>
    <property type="project" value="UniProtKB-KW"/>
</dbReference>
<dbReference type="PROSITE" id="PS50894">
    <property type="entry name" value="HPT"/>
    <property type="match status" value="1"/>
</dbReference>
<evidence type="ECO:0000256" key="17">
    <source>
        <dbReference type="PROSITE-ProRule" id="PRU00169"/>
    </source>
</evidence>
<dbReference type="eggNOG" id="COG5002">
    <property type="taxonomic scope" value="Bacteria"/>
</dbReference>
<dbReference type="PROSITE" id="PS50109">
    <property type="entry name" value="HIS_KIN"/>
    <property type="match status" value="1"/>
</dbReference>
<dbReference type="eggNOG" id="COG2202">
    <property type="taxonomic scope" value="Bacteria"/>
</dbReference>
<feature type="domain" description="PAS" evidence="20">
    <location>
        <begin position="37"/>
        <end position="107"/>
    </location>
</feature>
<dbReference type="STRING" id="243090.RB10488"/>
<feature type="modified residue" description="4-aspartylphosphate" evidence="17">
    <location>
        <position position="625"/>
    </location>
</feature>
<dbReference type="Pfam" id="PF01627">
    <property type="entry name" value="Hpt"/>
    <property type="match status" value="1"/>
</dbReference>
<dbReference type="PRINTS" id="PR00344">
    <property type="entry name" value="BCTRLSENSOR"/>
</dbReference>
<dbReference type="PATRIC" id="fig|243090.15.peg.5070"/>
<evidence type="ECO:0000259" key="20">
    <source>
        <dbReference type="PROSITE" id="PS50112"/>
    </source>
</evidence>
<keyword evidence="13" id="KW-0472">Membrane</keyword>
<dbReference type="AlphaFoldDB" id="Q7UEX5"/>
<comment type="subunit">
    <text evidence="14">At low DSF concentrations, interacts with RpfF.</text>
</comment>
<dbReference type="InterPro" id="IPR001789">
    <property type="entry name" value="Sig_transdc_resp-reg_receiver"/>
</dbReference>
<gene>
    <name evidence="23" type="ordered locus">RB10488</name>
</gene>
<dbReference type="InterPro" id="IPR008207">
    <property type="entry name" value="Sig_transdc_His_kin_Hpt_dom"/>
</dbReference>
<dbReference type="SMART" id="SM00388">
    <property type="entry name" value="HisKA"/>
    <property type="match status" value="1"/>
</dbReference>
<dbReference type="Gene3D" id="1.10.287.130">
    <property type="match status" value="1"/>
</dbReference>
<dbReference type="SMART" id="SM00073">
    <property type="entry name" value="HPT"/>
    <property type="match status" value="1"/>
</dbReference>
<dbReference type="CDD" id="cd17546">
    <property type="entry name" value="REC_hyHK_CKI1_RcsC-like"/>
    <property type="match status" value="1"/>
</dbReference>
<dbReference type="SUPFAM" id="SSF47226">
    <property type="entry name" value="Histidine-containing phosphotransfer domain, HPT domain"/>
    <property type="match status" value="1"/>
</dbReference>
<evidence type="ECO:0000256" key="16">
    <source>
        <dbReference type="PROSITE-ProRule" id="PRU00110"/>
    </source>
</evidence>
<keyword evidence="24" id="KW-1185">Reference proteome</keyword>
<dbReference type="eggNOG" id="COG0784">
    <property type="taxonomic scope" value="Bacteria"/>
</dbReference>
<dbReference type="InterPro" id="IPR000014">
    <property type="entry name" value="PAS"/>
</dbReference>
<evidence type="ECO:0000259" key="22">
    <source>
        <dbReference type="PROSITE" id="PS50894"/>
    </source>
</evidence>
<dbReference type="PANTHER" id="PTHR45339:SF1">
    <property type="entry name" value="HYBRID SIGNAL TRANSDUCTION HISTIDINE KINASE J"/>
    <property type="match status" value="1"/>
</dbReference>
<organism evidence="23 24">
    <name type="scientific">Rhodopirellula baltica (strain DSM 10527 / NCIMB 13988 / SH1)</name>
    <dbReference type="NCBI Taxonomy" id="243090"/>
    <lineage>
        <taxon>Bacteria</taxon>
        <taxon>Pseudomonadati</taxon>
        <taxon>Planctomycetota</taxon>
        <taxon>Planctomycetia</taxon>
        <taxon>Pirellulales</taxon>
        <taxon>Pirellulaceae</taxon>
        <taxon>Rhodopirellula</taxon>
    </lineage>
</organism>
<evidence type="ECO:0000256" key="1">
    <source>
        <dbReference type="ARBA" id="ARBA00000085"/>
    </source>
</evidence>
<dbReference type="SUPFAM" id="SSF55874">
    <property type="entry name" value="ATPase domain of HSP90 chaperone/DNA topoisomerase II/histidine kinase"/>
    <property type="match status" value="1"/>
</dbReference>
<comment type="catalytic activity">
    <reaction evidence="1">
        <text>ATP + protein L-histidine = ADP + protein N-phospho-L-histidine.</text>
        <dbReference type="EC" id="2.7.13.3"/>
    </reaction>
</comment>
<dbReference type="FunFam" id="3.30.565.10:FF:000010">
    <property type="entry name" value="Sensor histidine kinase RcsC"/>
    <property type="match status" value="1"/>
</dbReference>
<evidence type="ECO:0000256" key="6">
    <source>
        <dbReference type="ARBA" id="ARBA00022679"/>
    </source>
</evidence>
<evidence type="ECO:0000256" key="4">
    <source>
        <dbReference type="ARBA" id="ARBA00022475"/>
    </source>
</evidence>
<evidence type="ECO:0000259" key="19">
    <source>
        <dbReference type="PROSITE" id="PS50110"/>
    </source>
</evidence>
<feature type="modified residue" description="Phosphohistidine" evidence="16">
    <location>
        <position position="806"/>
    </location>
</feature>
<dbReference type="Pfam" id="PF00512">
    <property type="entry name" value="HisKA"/>
    <property type="match status" value="1"/>
</dbReference>
<dbReference type="KEGG" id="rba:RB10488"/>
<dbReference type="PANTHER" id="PTHR45339">
    <property type="entry name" value="HYBRID SIGNAL TRANSDUCTION HISTIDINE KINASE J"/>
    <property type="match status" value="1"/>
</dbReference>
<dbReference type="InterPro" id="IPR011006">
    <property type="entry name" value="CheY-like_superfamily"/>
</dbReference>
<dbReference type="InterPro" id="IPR003661">
    <property type="entry name" value="HisK_dim/P_dom"/>
</dbReference>
<dbReference type="InterPro" id="IPR036097">
    <property type="entry name" value="HisK_dim/P_sf"/>
</dbReference>
<keyword evidence="4" id="KW-1003">Cell membrane</keyword>
<dbReference type="SMART" id="SM00091">
    <property type="entry name" value="PAS"/>
    <property type="match status" value="2"/>
</dbReference>
<evidence type="ECO:0000256" key="12">
    <source>
        <dbReference type="ARBA" id="ARBA00023012"/>
    </source>
</evidence>
<dbReference type="Pfam" id="PF00072">
    <property type="entry name" value="Response_reg"/>
    <property type="match status" value="1"/>
</dbReference>
<dbReference type="SUPFAM" id="SSF47384">
    <property type="entry name" value="Homodimeric domain of signal transducing histidine kinase"/>
    <property type="match status" value="1"/>
</dbReference>